<evidence type="ECO:0000313" key="3">
    <source>
        <dbReference type="Proteomes" id="UP000219281"/>
    </source>
</evidence>
<organism evidence="2 3">
    <name type="scientific">Pedobacter xixiisoli</name>
    <dbReference type="NCBI Taxonomy" id="1476464"/>
    <lineage>
        <taxon>Bacteria</taxon>
        <taxon>Pseudomonadati</taxon>
        <taxon>Bacteroidota</taxon>
        <taxon>Sphingobacteriia</taxon>
        <taxon>Sphingobacteriales</taxon>
        <taxon>Sphingobacteriaceae</taxon>
        <taxon>Pedobacter</taxon>
    </lineage>
</organism>
<feature type="transmembrane region" description="Helical" evidence="1">
    <location>
        <begin position="6"/>
        <end position="24"/>
    </location>
</feature>
<dbReference type="EMBL" id="OCMT01000001">
    <property type="protein sequence ID" value="SOD11851.1"/>
    <property type="molecule type" value="Genomic_DNA"/>
</dbReference>
<accession>A0A285ZQC1</accession>
<gene>
    <name evidence="2" type="ORF">SAMN06297358_0365</name>
</gene>
<sequence>MNLFEQFTVYLGALAILLEAISYLRGKLKGKS</sequence>
<name>A0A285ZQC1_9SPHI</name>
<keyword evidence="3" id="KW-1185">Reference proteome</keyword>
<dbReference type="AlphaFoldDB" id="A0A285ZQC1"/>
<evidence type="ECO:0000256" key="1">
    <source>
        <dbReference type="SAM" id="Phobius"/>
    </source>
</evidence>
<evidence type="ECO:0000313" key="2">
    <source>
        <dbReference type="EMBL" id="SOD11851.1"/>
    </source>
</evidence>
<proteinExistence type="predicted"/>
<keyword evidence="1" id="KW-0472">Membrane</keyword>
<protein>
    <submittedName>
        <fullName evidence="2">Uncharacterized protein</fullName>
    </submittedName>
</protein>
<keyword evidence="1" id="KW-0812">Transmembrane</keyword>
<reference evidence="3" key="1">
    <citation type="submission" date="2017-09" db="EMBL/GenBank/DDBJ databases">
        <authorList>
            <person name="Varghese N."/>
            <person name="Submissions S."/>
        </authorList>
    </citation>
    <scope>NUCLEOTIDE SEQUENCE [LARGE SCALE GENOMIC DNA]</scope>
    <source>
        <strain evidence="3">CGMCC 1.12803</strain>
    </source>
</reference>
<keyword evidence="1" id="KW-1133">Transmembrane helix</keyword>
<dbReference type="Proteomes" id="UP000219281">
    <property type="component" value="Unassembled WGS sequence"/>
</dbReference>